<feature type="repeat" description="ARM" evidence="1">
    <location>
        <begin position="211"/>
        <end position="253"/>
    </location>
</feature>
<gene>
    <name evidence="2" type="ORF">CKAN_00540400</name>
</gene>
<name>A0A3S3NCI9_9MAGN</name>
<dbReference type="PANTHER" id="PTHR47451">
    <property type="entry name" value="ARM REPEAT SUPERFAMILY PROTEIN"/>
    <property type="match status" value="1"/>
</dbReference>
<dbReference type="Gene3D" id="1.25.10.10">
    <property type="entry name" value="Leucine-rich Repeat Variant"/>
    <property type="match status" value="3"/>
</dbReference>
<evidence type="ECO:0000313" key="3">
    <source>
        <dbReference type="Proteomes" id="UP000283530"/>
    </source>
</evidence>
<feature type="repeat" description="ARM" evidence="1">
    <location>
        <begin position="764"/>
        <end position="806"/>
    </location>
</feature>
<proteinExistence type="predicted"/>
<dbReference type="OrthoDB" id="409644at2759"/>
<feature type="repeat" description="ARM" evidence="1">
    <location>
        <begin position="168"/>
        <end position="201"/>
    </location>
</feature>
<evidence type="ECO:0000256" key="1">
    <source>
        <dbReference type="PROSITE-ProRule" id="PRU00259"/>
    </source>
</evidence>
<dbReference type="STRING" id="337451.A0A3S3NCI9"/>
<protein>
    <submittedName>
        <fullName evidence="2">ARM repeat superfamily protein isoform 1</fullName>
    </submittedName>
</protein>
<evidence type="ECO:0000313" key="2">
    <source>
        <dbReference type="EMBL" id="RWR76938.1"/>
    </source>
</evidence>
<reference evidence="2 3" key="1">
    <citation type="journal article" date="2019" name="Nat. Plants">
        <title>Stout camphor tree genome fills gaps in understanding of flowering plant genome evolution.</title>
        <authorList>
            <person name="Chaw S.M."/>
            <person name="Liu Y.C."/>
            <person name="Wu Y.W."/>
            <person name="Wang H.Y."/>
            <person name="Lin C.I."/>
            <person name="Wu C.S."/>
            <person name="Ke H.M."/>
            <person name="Chang L.Y."/>
            <person name="Hsu C.Y."/>
            <person name="Yang H.T."/>
            <person name="Sudianto E."/>
            <person name="Hsu M.H."/>
            <person name="Wu K.P."/>
            <person name="Wang L.N."/>
            <person name="Leebens-Mack J.H."/>
            <person name="Tsai I.J."/>
        </authorList>
    </citation>
    <scope>NUCLEOTIDE SEQUENCE [LARGE SCALE GENOMIC DNA]</scope>
    <source>
        <strain evidence="3">cv. Chaw 1501</strain>
        <tissue evidence="2">Young leaves</tissue>
    </source>
</reference>
<dbReference type="PROSITE" id="PS50176">
    <property type="entry name" value="ARM_REPEAT"/>
    <property type="match status" value="4"/>
</dbReference>
<keyword evidence="3" id="KW-1185">Reference proteome</keyword>
<comment type="caution">
    <text evidence="2">The sequence shown here is derived from an EMBL/GenBank/DDBJ whole genome shotgun (WGS) entry which is preliminary data.</text>
</comment>
<organism evidence="2 3">
    <name type="scientific">Cinnamomum micranthum f. kanehirae</name>
    <dbReference type="NCBI Taxonomy" id="337451"/>
    <lineage>
        <taxon>Eukaryota</taxon>
        <taxon>Viridiplantae</taxon>
        <taxon>Streptophyta</taxon>
        <taxon>Embryophyta</taxon>
        <taxon>Tracheophyta</taxon>
        <taxon>Spermatophyta</taxon>
        <taxon>Magnoliopsida</taxon>
        <taxon>Magnoliidae</taxon>
        <taxon>Laurales</taxon>
        <taxon>Lauraceae</taxon>
        <taxon>Cinnamomum</taxon>
    </lineage>
</organism>
<dbReference type="SMART" id="SM00185">
    <property type="entry name" value="ARM"/>
    <property type="match status" value="10"/>
</dbReference>
<accession>A0A3S3NCI9</accession>
<dbReference type="InterPro" id="IPR000225">
    <property type="entry name" value="Armadillo"/>
</dbReference>
<dbReference type="Proteomes" id="UP000283530">
    <property type="component" value="Unassembled WGS sequence"/>
</dbReference>
<feature type="repeat" description="ARM" evidence="1">
    <location>
        <begin position="484"/>
        <end position="513"/>
    </location>
</feature>
<dbReference type="PANTHER" id="PTHR47451:SF1">
    <property type="entry name" value="ARM REPEAT SUPERFAMILY PROTEIN"/>
    <property type="match status" value="1"/>
</dbReference>
<dbReference type="InterPro" id="IPR016024">
    <property type="entry name" value="ARM-type_fold"/>
</dbReference>
<sequence length="833" mass="90695">MAHAMASSIATCSKLELITKSHSIDALRRRRPNSSNLLNTLFFSPRRLCPSLLLSRAASSSSDGSVQHNLESFKSSAVGTGDGYLGLFVRMLGMDHDPLDREQAIVTLWKYSEGGKHCVDMIMAFRGCVNLTVNLLKSDSSITCEAAAGLLRAISSVNLYKDSVAESGAIEEIIFLLNRSSLTTEVREQCLSTLWNLSVDEKLRVKIANIDLIPALVKFLDDEEEKVKEATGGVLANLALSNSCHNIMVEAGVIPKLARLLKSREGSKVARKEAKSVLLELAKDEYYRVLILEEGLVMVPIVGAAVYKSFRPVSYSWPTLPDGTKIEQSASRPSRYGASELLLGLNIRNKNFNLEEAKTNAIVGRTQQQFLARIGAIEMEDLNKPQLESSSNQQHTLLPWMDGIARLVLILGLEDEMAVARAAQAIADASINEHNRISFKEAGAVKHLVHLLGHNNEAVRVAVANAVERLSVSDKVCHVIEEAGVLHPLVDILKNTNTSQNLMEKAVSILARIFYPGKGIKTEVNGSEKTLNGTTGSFEGITDLIVTTDDTSVSKPVAREKVLDADSIACLVNILKMPCPNLQKMAASILDYLATIETYVTMITAAGIESGLHAVFHQNVLHGLEDDVDNQPEVNLVETEEAGLAISAASRLFTKLLSYDHFRGSIDSNNFILILRKVLKSDIPLHSKDWVAACLVKLQSSSHSHADLDSPINVEVTLYETIPRLIEQIGTSFSPEVQEAAIIQLNNIISKGVVDFTRAVAAQGGIFPLVKLIESGSGSSLEACLAILYNLSMDSENHSAIISAGAIPILKRIVLSDGPQWRRALHLLQTLPT</sequence>
<dbReference type="AlphaFoldDB" id="A0A3S3NCI9"/>
<dbReference type="EMBL" id="QPKB01000002">
    <property type="protein sequence ID" value="RWR76938.1"/>
    <property type="molecule type" value="Genomic_DNA"/>
</dbReference>
<dbReference type="SUPFAM" id="SSF48371">
    <property type="entry name" value="ARM repeat"/>
    <property type="match status" value="1"/>
</dbReference>
<dbReference type="InterPro" id="IPR011989">
    <property type="entry name" value="ARM-like"/>
</dbReference>